<feature type="compositionally biased region" description="Basic residues" evidence="1">
    <location>
        <begin position="437"/>
        <end position="463"/>
    </location>
</feature>
<dbReference type="InterPro" id="IPR005062">
    <property type="entry name" value="SAC3/GANP/THP3_conserved"/>
</dbReference>
<dbReference type="PANTHER" id="PTHR12436">
    <property type="entry name" value="80 KDA MCM3-ASSOCIATED PROTEIN"/>
    <property type="match status" value="1"/>
</dbReference>
<gene>
    <name evidence="3" type="ORF">HCN44_000695</name>
</gene>
<feature type="compositionally biased region" description="Polar residues" evidence="1">
    <location>
        <begin position="240"/>
        <end position="251"/>
    </location>
</feature>
<dbReference type="FunFam" id="1.25.40.990:FF:000010">
    <property type="entry name" value="Leukocyte receptor cluster member"/>
    <property type="match status" value="1"/>
</dbReference>
<feature type="compositionally biased region" description="Basic residues" evidence="1">
    <location>
        <begin position="503"/>
        <end position="514"/>
    </location>
</feature>
<dbReference type="Gene3D" id="1.25.40.990">
    <property type="match status" value="1"/>
</dbReference>
<feature type="compositionally biased region" description="Low complexity" evidence="1">
    <location>
        <begin position="126"/>
        <end position="136"/>
    </location>
</feature>
<dbReference type="PROSITE" id="PS50250">
    <property type="entry name" value="PCI"/>
    <property type="match status" value="1"/>
</dbReference>
<protein>
    <recommendedName>
        <fullName evidence="2">PCI domain-containing protein</fullName>
    </recommendedName>
</protein>
<dbReference type="OrthoDB" id="199574at2759"/>
<dbReference type="EMBL" id="JACMRX010000004">
    <property type="protein sequence ID" value="KAF7990890.1"/>
    <property type="molecule type" value="Genomic_DNA"/>
</dbReference>
<evidence type="ECO:0000313" key="3">
    <source>
        <dbReference type="EMBL" id="KAF7990890.1"/>
    </source>
</evidence>
<feature type="region of interest" description="Disordered" evidence="1">
    <location>
        <begin position="240"/>
        <end position="266"/>
    </location>
</feature>
<feature type="region of interest" description="Disordered" evidence="1">
    <location>
        <begin position="433"/>
        <end position="542"/>
    </location>
</feature>
<feature type="compositionally biased region" description="Low complexity" evidence="1">
    <location>
        <begin position="57"/>
        <end position="90"/>
    </location>
</feature>
<feature type="compositionally biased region" description="Low complexity" evidence="1">
    <location>
        <begin position="209"/>
        <end position="227"/>
    </location>
</feature>
<evidence type="ECO:0000313" key="4">
    <source>
        <dbReference type="Proteomes" id="UP000639338"/>
    </source>
</evidence>
<feature type="domain" description="PCI" evidence="2">
    <location>
        <begin position="660"/>
        <end position="824"/>
    </location>
</feature>
<organism evidence="3 4">
    <name type="scientific">Aphidius gifuensis</name>
    <name type="common">Parasitoid wasp</name>
    <dbReference type="NCBI Taxonomy" id="684658"/>
    <lineage>
        <taxon>Eukaryota</taxon>
        <taxon>Metazoa</taxon>
        <taxon>Ecdysozoa</taxon>
        <taxon>Arthropoda</taxon>
        <taxon>Hexapoda</taxon>
        <taxon>Insecta</taxon>
        <taxon>Pterygota</taxon>
        <taxon>Neoptera</taxon>
        <taxon>Endopterygota</taxon>
        <taxon>Hymenoptera</taxon>
        <taxon>Apocrita</taxon>
        <taxon>Ichneumonoidea</taxon>
        <taxon>Braconidae</taxon>
        <taxon>Aphidiinae</taxon>
        <taxon>Aphidius</taxon>
    </lineage>
</organism>
<evidence type="ECO:0000256" key="1">
    <source>
        <dbReference type="SAM" id="MobiDB-lite"/>
    </source>
</evidence>
<keyword evidence="4" id="KW-1185">Reference proteome</keyword>
<feature type="compositionally biased region" description="Pro residues" evidence="1">
    <location>
        <begin position="253"/>
        <end position="262"/>
    </location>
</feature>
<evidence type="ECO:0000259" key="2">
    <source>
        <dbReference type="PROSITE" id="PS50250"/>
    </source>
</evidence>
<dbReference type="PANTHER" id="PTHR12436:SF4">
    <property type="entry name" value="LEUKOCYTE RECEPTOR CLUSTER MEMBER 8"/>
    <property type="match status" value="1"/>
</dbReference>
<reference evidence="3 4" key="1">
    <citation type="submission" date="2020-08" db="EMBL/GenBank/DDBJ databases">
        <title>Aphidius gifuensis genome sequencing and assembly.</title>
        <authorList>
            <person name="Du Z."/>
        </authorList>
    </citation>
    <scope>NUCLEOTIDE SEQUENCE [LARGE SCALE GENOMIC DNA]</scope>
    <source>
        <strain evidence="3">YNYX2018</strain>
        <tissue evidence="3">Adults</tissue>
    </source>
</reference>
<dbReference type="InterPro" id="IPR000717">
    <property type="entry name" value="PCI_dom"/>
</dbReference>
<feature type="compositionally biased region" description="Pro residues" evidence="1">
    <location>
        <begin position="110"/>
        <end position="125"/>
    </location>
</feature>
<dbReference type="Pfam" id="PF03399">
    <property type="entry name" value="SAC3_GANP"/>
    <property type="match status" value="1"/>
</dbReference>
<dbReference type="AlphaFoldDB" id="A0A835CS47"/>
<dbReference type="Proteomes" id="UP000639338">
    <property type="component" value="Unassembled WGS sequence"/>
</dbReference>
<sequence length="824" mass="93146">MANMAWQYPQSGNMHMYSGFPANQQQMYGQGYNNPSAQMYYYHQGMMPGYGQQTSFNPQQVQSQNLQNNQVKQQQQPQQQQQQHIQGHQQMPPTPGQLQPMALDSDSELPPLPPGPPPPPPPPPSSTASSTSNQQQTNQNQMFMYNSFPYNGWNDTNNDMSQFNGQIRFNLPNKKAGLGFVPSGNSGAAKKKRKRNKNLAQQFHNSFQTNNTNTNNTTTTPPTPPTAVAAAGAVVADFTGSNNQNIKNNNELPPLPPAPPLPSKIDVPQKLINIPSIINSPSVDKMISSPIPLPSDNKISQQLIINQNQIKTTVGTTITNTNPVGDWPDSLKNYVHRCYEKCKTAVDKDQVEIILKGKITRSANDGSLWIKDWDKEPLPSIHSERMTMTIKSQQSPLLKQNNQLINIGQNNNIRKTGLSTSLGARLGARYAIGNNKLKSHSKSRSRSRSRSRSHSPPSRKYRRSASSSSSDTSDREHDYNNKNTTTPTSSKSKKSTRNNKTNHSSKKNNKKNKSTTKSSSSHFYSEFGNTTNEELGSKEKLQQRAARFHDTINKNSSINKDDNSTEFDFTGLHIVGTCKDLEKPYLRLTSAPAASAVRPVSVLQNSLVHVKNRWVNNQDYRYACDQLKSIRQDLTVQGIRDNFTVHVYETHARVALERGDHEEFNQCQTQLRMLYQDLGGDNRCEFVAYRILYYIFTKNTQDLTTIMATLNDDDKNDECVKHALKVRSAWWLGNYHVLFKLFKSAPRMAAFLMDWFISRERKIALKNMLKSYRQNLAVDFIIAELAFQTLDKYYEFVTEFGLIYSDKDRQFLDCKASSVSLGSW</sequence>
<comment type="caution">
    <text evidence="3">The sequence shown here is derived from an EMBL/GenBank/DDBJ whole genome shotgun (WGS) entry which is preliminary data.</text>
</comment>
<name>A0A835CS47_APHGI</name>
<feature type="compositionally biased region" description="Low complexity" evidence="1">
    <location>
        <begin position="481"/>
        <end position="490"/>
    </location>
</feature>
<dbReference type="GO" id="GO:0005634">
    <property type="term" value="C:nucleus"/>
    <property type="evidence" value="ECO:0007669"/>
    <property type="project" value="TreeGrafter"/>
</dbReference>
<feature type="region of interest" description="Disordered" evidence="1">
    <location>
        <begin position="51"/>
        <end position="136"/>
    </location>
</feature>
<proteinExistence type="predicted"/>
<accession>A0A835CS47</accession>
<feature type="region of interest" description="Disordered" evidence="1">
    <location>
        <begin position="205"/>
        <end position="227"/>
    </location>
</feature>
<dbReference type="InterPro" id="IPR045107">
    <property type="entry name" value="SAC3/GANP/THP3"/>
</dbReference>